<dbReference type="EMBL" id="MHTW01000028">
    <property type="protein sequence ID" value="OHA66654.1"/>
    <property type="molecule type" value="Genomic_DNA"/>
</dbReference>
<dbReference type="AlphaFoldDB" id="A0A1G2R197"/>
<evidence type="ECO:0000256" key="1">
    <source>
        <dbReference type="SAM" id="Phobius"/>
    </source>
</evidence>
<sequence>MKKEIRRLFIAVIIGIASVPVIFLVFVPVLFFFFLAIFGLGEGNSVINTILSIPIYPFYFLSFGISNYLKTTMGFHISPFITLGVGIALLIYVFMWINERKTAIRISSKNAKTLFYASLIVDIIFFVLYVAAKTPFLYALLERLFGRNWGIIGDFLSNIFGK</sequence>
<feature type="transmembrane region" description="Helical" evidence="1">
    <location>
        <begin position="7"/>
        <end position="40"/>
    </location>
</feature>
<dbReference type="STRING" id="1802451.A3C82_02155"/>
<organism evidence="2 3">
    <name type="scientific">Candidatus Wildermuthbacteria bacterium RIFCSPHIGHO2_02_FULL_47_12</name>
    <dbReference type="NCBI Taxonomy" id="1802451"/>
    <lineage>
        <taxon>Bacteria</taxon>
        <taxon>Candidatus Wildermuthiibacteriota</taxon>
    </lineage>
</organism>
<keyword evidence="1" id="KW-0812">Transmembrane</keyword>
<evidence type="ECO:0000313" key="2">
    <source>
        <dbReference type="EMBL" id="OHA66654.1"/>
    </source>
</evidence>
<feature type="transmembrane region" description="Helical" evidence="1">
    <location>
        <begin position="46"/>
        <end position="65"/>
    </location>
</feature>
<name>A0A1G2R197_9BACT</name>
<evidence type="ECO:0000313" key="3">
    <source>
        <dbReference type="Proteomes" id="UP000176901"/>
    </source>
</evidence>
<accession>A0A1G2R197</accession>
<keyword evidence="1" id="KW-1133">Transmembrane helix</keyword>
<keyword evidence="1" id="KW-0472">Membrane</keyword>
<protein>
    <submittedName>
        <fullName evidence="2">Uncharacterized protein</fullName>
    </submittedName>
</protein>
<proteinExistence type="predicted"/>
<feature type="transmembrane region" description="Helical" evidence="1">
    <location>
        <begin position="77"/>
        <end position="97"/>
    </location>
</feature>
<comment type="caution">
    <text evidence="2">The sequence shown here is derived from an EMBL/GenBank/DDBJ whole genome shotgun (WGS) entry which is preliminary data.</text>
</comment>
<gene>
    <name evidence="2" type="ORF">A3C82_02155</name>
</gene>
<dbReference type="Proteomes" id="UP000176901">
    <property type="component" value="Unassembled WGS sequence"/>
</dbReference>
<feature type="transmembrane region" description="Helical" evidence="1">
    <location>
        <begin position="117"/>
        <end position="141"/>
    </location>
</feature>
<reference evidence="2 3" key="1">
    <citation type="journal article" date="2016" name="Nat. Commun.">
        <title>Thousands of microbial genomes shed light on interconnected biogeochemical processes in an aquifer system.</title>
        <authorList>
            <person name="Anantharaman K."/>
            <person name="Brown C.T."/>
            <person name="Hug L.A."/>
            <person name="Sharon I."/>
            <person name="Castelle C.J."/>
            <person name="Probst A.J."/>
            <person name="Thomas B.C."/>
            <person name="Singh A."/>
            <person name="Wilkins M.J."/>
            <person name="Karaoz U."/>
            <person name="Brodie E.L."/>
            <person name="Williams K.H."/>
            <person name="Hubbard S.S."/>
            <person name="Banfield J.F."/>
        </authorList>
    </citation>
    <scope>NUCLEOTIDE SEQUENCE [LARGE SCALE GENOMIC DNA]</scope>
</reference>